<dbReference type="Proteomes" id="UP000075882">
    <property type="component" value="Unassembled WGS sequence"/>
</dbReference>
<name>A0A8W7PEZ7_ANOCL</name>
<protein>
    <submittedName>
        <fullName evidence="1">Uncharacterized protein</fullName>
    </submittedName>
</protein>
<evidence type="ECO:0000313" key="1">
    <source>
        <dbReference type="EnsemblMetazoa" id="ACOM030015-PA.1"/>
    </source>
</evidence>
<reference evidence="1" key="1">
    <citation type="submission" date="2022-08" db="UniProtKB">
        <authorList>
            <consortium name="EnsemblMetazoa"/>
        </authorList>
    </citation>
    <scope>IDENTIFICATION</scope>
</reference>
<sequence>MHLVLLLTAPVMPEGRRMMVGQLLLLLLGVGLWQEIEMLRGRNGGRMLQTVVQLLRMVVMVLVRRWQWWRWRMLMPRVVRWNGLWVEWRLLISGGDCGMAPCGECSNWPLPIDDGDIWPAGDVGTGGSALCFTTGLSSDVSRHTFSRFLCSLEPDVTEMASGWTVIMSASSSGDVFPMYSWKLPREEDFTAGVTAAPNWPAGLLLPFSLVLVRDSFMLPPELPPCCFRSRLEN</sequence>
<dbReference type="EnsemblMetazoa" id="ACOM030015-RA">
    <property type="protein sequence ID" value="ACOM030015-PA.1"/>
    <property type="gene ID" value="ACOM030015"/>
</dbReference>
<accession>A0A8W7PEZ7</accession>
<dbReference type="AlphaFoldDB" id="A0A8W7PEZ7"/>
<proteinExistence type="predicted"/>
<organism evidence="1">
    <name type="scientific">Anopheles coluzzii</name>
    <name type="common">African malaria mosquito</name>
    <dbReference type="NCBI Taxonomy" id="1518534"/>
    <lineage>
        <taxon>Eukaryota</taxon>
        <taxon>Metazoa</taxon>
        <taxon>Ecdysozoa</taxon>
        <taxon>Arthropoda</taxon>
        <taxon>Hexapoda</taxon>
        <taxon>Insecta</taxon>
        <taxon>Pterygota</taxon>
        <taxon>Neoptera</taxon>
        <taxon>Endopterygota</taxon>
        <taxon>Diptera</taxon>
        <taxon>Nematocera</taxon>
        <taxon>Culicoidea</taxon>
        <taxon>Culicidae</taxon>
        <taxon>Anophelinae</taxon>
        <taxon>Anopheles</taxon>
    </lineage>
</organism>